<dbReference type="RefSeq" id="WP_136722778.1">
    <property type="nucleotide sequence ID" value="NZ_SUMC01000005.1"/>
</dbReference>
<evidence type="ECO:0000313" key="6">
    <source>
        <dbReference type="EMBL" id="TKA12245.1"/>
    </source>
</evidence>
<dbReference type="PROSITE" id="PS00630">
    <property type="entry name" value="IMP_2"/>
    <property type="match status" value="1"/>
</dbReference>
<dbReference type="Gene3D" id="3.30.540.10">
    <property type="entry name" value="Fructose-1,6-Bisphosphatase, subunit A, domain 1"/>
    <property type="match status" value="1"/>
</dbReference>
<feature type="binding site" evidence="5">
    <location>
        <position position="97"/>
    </location>
    <ligand>
        <name>Mg(2+)</name>
        <dbReference type="ChEBI" id="CHEBI:18420"/>
        <label>1</label>
        <note>catalytic</note>
    </ligand>
</feature>
<dbReference type="Pfam" id="PF00459">
    <property type="entry name" value="Inositol_P"/>
    <property type="match status" value="1"/>
</dbReference>
<dbReference type="EMBL" id="SUMC01000005">
    <property type="protein sequence ID" value="TKA12245.1"/>
    <property type="molecule type" value="Genomic_DNA"/>
</dbReference>
<dbReference type="GO" id="GO:0046872">
    <property type="term" value="F:metal ion binding"/>
    <property type="evidence" value="ECO:0007669"/>
    <property type="project" value="UniProtKB-KW"/>
</dbReference>
<dbReference type="GO" id="GO:0046854">
    <property type="term" value="P:phosphatidylinositol phosphate biosynthetic process"/>
    <property type="evidence" value="ECO:0007669"/>
    <property type="project" value="InterPro"/>
</dbReference>
<name>A0A4U0T8Z2_9ACTN</name>
<evidence type="ECO:0000256" key="3">
    <source>
        <dbReference type="ARBA" id="ARBA00022723"/>
    </source>
</evidence>
<evidence type="ECO:0000256" key="5">
    <source>
        <dbReference type="PIRSR" id="PIRSR600760-2"/>
    </source>
</evidence>
<dbReference type="PANTHER" id="PTHR20854">
    <property type="entry name" value="INOSITOL MONOPHOSPHATASE"/>
    <property type="match status" value="1"/>
</dbReference>
<dbReference type="GO" id="GO:0006020">
    <property type="term" value="P:inositol metabolic process"/>
    <property type="evidence" value="ECO:0007669"/>
    <property type="project" value="TreeGrafter"/>
</dbReference>
<comment type="catalytic activity">
    <reaction evidence="1">
        <text>a myo-inositol phosphate + H2O = myo-inositol + phosphate</text>
        <dbReference type="Rhea" id="RHEA:24056"/>
        <dbReference type="ChEBI" id="CHEBI:15377"/>
        <dbReference type="ChEBI" id="CHEBI:17268"/>
        <dbReference type="ChEBI" id="CHEBI:43474"/>
        <dbReference type="ChEBI" id="CHEBI:84139"/>
        <dbReference type="EC" id="3.1.3.25"/>
    </reaction>
</comment>
<evidence type="ECO:0000313" key="7">
    <source>
        <dbReference type="Proteomes" id="UP000305778"/>
    </source>
</evidence>
<accession>A0A4U0T8Z2</accession>
<feature type="binding site" evidence="5">
    <location>
        <position position="71"/>
    </location>
    <ligand>
        <name>Mg(2+)</name>
        <dbReference type="ChEBI" id="CHEBI:18420"/>
        <label>1</label>
        <note>catalytic</note>
    </ligand>
</feature>
<keyword evidence="4 5" id="KW-0460">Magnesium</keyword>
<feature type="binding site" evidence="5">
    <location>
        <position position="217"/>
    </location>
    <ligand>
        <name>Mg(2+)</name>
        <dbReference type="ChEBI" id="CHEBI:18420"/>
        <label>1</label>
        <note>catalytic</note>
    </ligand>
</feature>
<dbReference type="Gene3D" id="3.40.190.80">
    <property type="match status" value="1"/>
</dbReference>
<organism evidence="6 7">
    <name type="scientific">Actinacidiphila oryziradicis</name>
    <dbReference type="NCBI Taxonomy" id="2571141"/>
    <lineage>
        <taxon>Bacteria</taxon>
        <taxon>Bacillati</taxon>
        <taxon>Actinomycetota</taxon>
        <taxon>Actinomycetes</taxon>
        <taxon>Kitasatosporales</taxon>
        <taxon>Streptomycetaceae</taxon>
        <taxon>Actinacidiphila</taxon>
    </lineage>
</organism>
<dbReference type="EC" id="3.1.3.25" evidence="2"/>
<keyword evidence="3 5" id="KW-0479">Metal-binding</keyword>
<dbReference type="OrthoDB" id="9772456at2"/>
<dbReference type="GO" id="GO:0007165">
    <property type="term" value="P:signal transduction"/>
    <property type="evidence" value="ECO:0007669"/>
    <property type="project" value="TreeGrafter"/>
</dbReference>
<gene>
    <name evidence="6" type="ORF">FCI23_08180</name>
</gene>
<evidence type="ECO:0000256" key="2">
    <source>
        <dbReference type="ARBA" id="ARBA00013106"/>
    </source>
</evidence>
<reference evidence="6 7" key="1">
    <citation type="submission" date="2019-04" db="EMBL/GenBank/DDBJ databases">
        <title>Streptomyces oryziradicis sp. nov., a novel actinomycete isolated from rhizosphere soil of rice (Oryza sativa L.).</title>
        <authorList>
            <person name="Li C."/>
        </authorList>
    </citation>
    <scope>NUCLEOTIDE SEQUENCE [LARGE SCALE GENOMIC DNA]</scope>
    <source>
        <strain evidence="6 7">NEAU-C40</strain>
    </source>
</reference>
<comment type="cofactor">
    <cofactor evidence="5">
        <name>Mg(2+)</name>
        <dbReference type="ChEBI" id="CHEBI:18420"/>
    </cofactor>
</comment>
<protein>
    <recommendedName>
        <fullName evidence="2">inositol-phosphate phosphatase</fullName>
        <ecNumber evidence="2">3.1.3.25</ecNumber>
    </recommendedName>
</protein>
<dbReference type="PRINTS" id="PR00377">
    <property type="entry name" value="IMPHPHTASES"/>
</dbReference>
<comment type="caution">
    <text evidence="6">The sequence shown here is derived from an EMBL/GenBank/DDBJ whole genome shotgun (WGS) entry which is preliminary data.</text>
</comment>
<dbReference type="GO" id="GO:0008934">
    <property type="term" value="F:inositol monophosphate 1-phosphatase activity"/>
    <property type="evidence" value="ECO:0007669"/>
    <property type="project" value="TreeGrafter"/>
</dbReference>
<dbReference type="PANTHER" id="PTHR20854:SF4">
    <property type="entry name" value="INOSITOL-1-MONOPHOSPHATASE-RELATED"/>
    <property type="match status" value="1"/>
</dbReference>
<sequence length="272" mass="28656">MIEQRTFDAVTAAIRTVAEEEVVARFRRLAEGDVSEKTGPLDLVTIADRRAEERLTKELGALLPGSVVVGEEAVSADPGVLERIRGEAPVWIVDPVDGTSNFVAGKPEFGTLVALARGGEVFASWTYVPRLGLLATARRGQGAYVNGERVGTAVGGDVLRVATSQYAYLDAQERRGMDGLGIDGVLPRPCSCAGLDYLELARGELDAVAFTWEHPWDHAAGLLLVTEAGGASTTAAGEPFRITGGNALPFSVARDAATARRVVGLMAPGNAR</sequence>
<dbReference type="InterPro" id="IPR020550">
    <property type="entry name" value="Inositol_monophosphatase_CS"/>
</dbReference>
<evidence type="ECO:0000256" key="4">
    <source>
        <dbReference type="ARBA" id="ARBA00022842"/>
    </source>
</evidence>
<dbReference type="SUPFAM" id="SSF56655">
    <property type="entry name" value="Carbohydrate phosphatase"/>
    <property type="match status" value="1"/>
</dbReference>
<proteinExistence type="predicted"/>
<dbReference type="InterPro" id="IPR000760">
    <property type="entry name" value="Inositol_monophosphatase-like"/>
</dbReference>
<evidence type="ECO:0000256" key="1">
    <source>
        <dbReference type="ARBA" id="ARBA00001033"/>
    </source>
</evidence>
<dbReference type="AlphaFoldDB" id="A0A4U0T8Z2"/>
<dbReference type="Proteomes" id="UP000305778">
    <property type="component" value="Unassembled WGS sequence"/>
</dbReference>
<feature type="binding site" evidence="5">
    <location>
        <position position="94"/>
    </location>
    <ligand>
        <name>Mg(2+)</name>
        <dbReference type="ChEBI" id="CHEBI:18420"/>
        <label>1</label>
        <note>catalytic</note>
    </ligand>
</feature>
<keyword evidence="7" id="KW-1185">Reference proteome</keyword>